<dbReference type="AlphaFoldDB" id="A0A1Y1K0Q6"/>
<organism evidence="1">
    <name type="scientific">Photinus pyralis</name>
    <name type="common">Common eastern firefly</name>
    <name type="synonym">Lampyris pyralis</name>
    <dbReference type="NCBI Taxonomy" id="7054"/>
    <lineage>
        <taxon>Eukaryota</taxon>
        <taxon>Metazoa</taxon>
        <taxon>Ecdysozoa</taxon>
        <taxon>Arthropoda</taxon>
        <taxon>Hexapoda</taxon>
        <taxon>Insecta</taxon>
        <taxon>Pterygota</taxon>
        <taxon>Neoptera</taxon>
        <taxon>Endopterygota</taxon>
        <taxon>Coleoptera</taxon>
        <taxon>Polyphaga</taxon>
        <taxon>Elateriformia</taxon>
        <taxon>Elateroidea</taxon>
        <taxon>Lampyridae</taxon>
        <taxon>Lampyrinae</taxon>
        <taxon>Photinus</taxon>
    </lineage>
</organism>
<reference evidence="1" key="1">
    <citation type="journal article" date="2016" name="Sci. Rep.">
        <title>Molecular characterization of firefly nuptial gifts: a multi-omics approach sheds light on postcopulatory sexual selection.</title>
        <authorList>
            <person name="Al-Wathiqui N."/>
            <person name="Fallon T.R."/>
            <person name="South A."/>
            <person name="Weng J.K."/>
            <person name="Lewis S.M."/>
        </authorList>
    </citation>
    <scope>NUCLEOTIDE SEQUENCE</scope>
</reference>
<dbReference type="EMBL" id="GEZM01096309">
    <property type="protein sequence ID" value="JAV55003.1"/>
    <property type="molecule type" value="Transcribed_RNA"/>
</dbReference>
<name>A0A1Y1K0Q6_PHOPY</name>
<accession>A0A1Y1K0Q6</accession>
<evidence type="ECO:0008006" key="2">
    <source>
        <dbReference type="Google" id="ProtNLM"/>
    </source>
</evidence>
<evidence type="ECO:0000313" key="1">
    <source>
        <dbReference type="EMBL" id="JAV55003.1"/>
    </source>
</evidence>
<protein>
    <recommendedName>
        <fullName evidence="2">DUF4817 domain-containing protein</fullName>
    </recommendedName>
</protein>
<sequence>MPFTQEQDAFILKAHFGSAVRNEDGTWSYSFRSCREQFMEEYPDVIISYKAFANHKTRIVDRFENKNCICKEKHTGRPLLRNDEVVQDVRQRMEASPKKSIRQLSAQAGKRMNLYLLTLFSNYRSVLFNILLMNYEQQLLRN</sequence>
<proteinExistence type="predicted"/>